<gene>
    <name evidence="2" type="ORF">BT96DRAFT_978275</name>
</gene>
<feature type="region of interest" description="Disordered" evidence="1">
    <location>
        <begin position="41"/>
        <end position="150"/>
    </location>
</feature>
<organism evidence="2 3">
    <name type="scientific">Gymnopus androsaceus JB14</name>
    <dbReference type="NCBI Taxonomy" id="1447944"/>
    <lineage>
        <taxon>Eukaryota</taxon>
        <taxon>Fungi</taxon>
        <taxon>Dikarya</taxon>
        <taxon>Basidiomycota</taxon>
        <taxon>Agaricomycotina</taxon>
        <taxon>Agaricomycetes</taxon>
        <taxon>Agaricomycetidae</taxon>
        <taxon>Agaricales</taxon>
        <taxon>Marasmiineae</taxon>
        <taxon>Omphalotaceae</taxon>
        <taxon>Gymnopus</taxon>
    </lineage>
</organism>
<protein>
    <submittedName>
        <fullName evidence="2">Uncharacterized protein</fullName>
    </submittedName>
</protein>
<dbReference type="EMBL" id="ML769541">
    <property type="protein sequence ID" value="KAE9394876.1"/>
    <property type="molecule type" value="Genomic_DNA"/>
</dbReference>
<feature type="compositionally biased region" description="Polar residues" evidence="1">
    <location>
        <begin position="113"/>
        <end position="128"/>
    </location>
</feature>
<dbReference type="OrthoDB" id="3048971at2759"/>
<keyword evidence="3" id="KW-1185">Reference proteome</keyword>
<evidence type="ECO:0000313" key="3">
    <source>
        <dbReference type="Proteomes" id="UP000799118"/>
    </source>
</evidence>
<dbReference type="AlphaFoldDB" id="A0A6A4HAQ6"/>
<evidence type="ECO:0000313" key="2">
    <source>
        <dbReference type="EMBL" id="KAE9394876.1"/>
    </source>
</evidence>
<evidence type="ECO:0000256" key="1">
    <source>
        <dbReference type="SAM" id="MobiDB-lite"/>
    </source>
</evidence>
<accession>A0A6A4HAQ6</accession>
<proteinExistence type="predicted"/>
<reference evidence="2" key="1">
    <citation type="journal article" date="2019" name="Environ. Microbiol.">
        <title>Fungal ecological strategies reflected in gene transcription - a case study of two litter decomposers.</title>
        <authorList>
            <person name="Barbi F."/>
            <person name="Kohler A."/>
            <person name="Barry K."/>
            <person name="Baskaran P."/>
            <person name="Daum C."/>
            <person name="Fauchery L."/>
            <person name="Ihrmark K."/>
            <person name="Kuo A."/>
            <person name="LaButti K."/>
            <person name="Lipzen A."/>
            <person name="Morin E."/>
            <person name="Grigoriev I.V."/>
            <person name="Henrissat B."/>
            <person name="Lindahl B."/>
            <person name="Martin F."/>
        </authorList>
    </citation>
    <scope>NUCLEOTIDE SEQUENCE</scope>
    <source>
        <strain evidence="2">JB14</strain>
    </source>
</reference>
<sequence length="418" mass="45288">MRELFERYKRTAQQRRIPANCSNLPDYRNATSLAGLAGSVEHLPTIPKTEDTDTETVRGSSPVSVKAEPKDCVLPPPKKKVKLNSTRSSNDIVSVKAEIAETSIPHSPKSKSHTSTLSAHASNENIPNGRSRASHVTDNDPPPSYATDGFAILEPKPQVKTPAASANSSASATPTSSLADLCQRYNIDPLLPPQQIKQIIAILTASHPSAESVSQSQSPSFFQPQLPLQFRPNQPRYSSPLAYQYSPSLAQRFGLPFTAAPVQNDFSPAFQQAYFTPASLYTPGAYAVAPAPHMQPIGLPDSFSIPSQSAPDPNTAFFQDSPIPDCFNSHMTPLQHLHVLEPLLNANANANAAYQEDNNSSSPFALINAFDADAVKNLLLPENAGQVMDRLLDEKLAEEDPFQASMGLVWMQRVGLIP</sequence>
<name>A0A6A4HAQ6_9AGAR</name>
<dbReference type="Proteomes" id="UP000799118">
    <property type="component" value="Unassembled WGS sequence"/>
</dbReference>